<evidence type="ECO:0000313" key="1">
    <source>
        <dbReference type="EMBL" id="CAD9576451.1"/>
    </source>
</evidence>
<gene>
    <name evidence="1" type="ORF">LDAN0321_LOCUS9112</name>
</gene>
<proteinExistence type="predicted"/>
<reference evidence="1" key="1">
    <citation type="submission" date="2021-01" db="EMBL/GenBank/DDBJ databases">
        <authorList>
            <person name="Corre E."/>
            <person name="Pelletier E."/>
            <person name="Niang G."/>
            <person name="Scheremetjew M."/>
            <person name="Finn R."/>
            <person name="Kale V."/>
            <person name="Holt S."/>
            <person name="Cochrane G."/>
            <person name="Meng A."/>
            <person name="Brown T."/>
            <person name="Cohen L."/>
        </authorList>
    </citation>
    <scope>NUCLEOTIDE SEQUENCE</scope>
    <source>
        <strain evidence="1">B650</strain>
    </source>
</reference>
<name>A0A7S2KJ58_9STRA</name>
<dbReference type="AlphaFoldDB" id="A0A7S2KJ58"/>
<organism evidence="1">
    <name type="scientific">Leptocylindrus danicus</name>
    <dbReference type="NCBI Taxonomy" id="163516"/>
    <lineage>
        <taxon>Eukaryota</taxon>
        <taxon>Sar</taxon>
        <taxon>Stramenopiles</taxon>
        <taxon>Ochrophyta</taxon>
        <taxon>Bacillariophyta</taxon>
        <taxon>Coscinodiscophyceae</taxon>
        <taxon>Chaetocerotophycidae</taxon>
        <taxon>Leptocylindrales</taxon>
        <taxon>Leptocylindraceae</taxon>
        <taxon>Leptocylindrus</taxon>
    </lineage>
</organism>
<accession>A0A7S2KJ58</accession>
<protein>
    <submittedName>
        <fullName evidence="1">Uncharacterized protein</fullName>
    </submittedName>
</protein>
<dbReference type="EMBL" id="HBGY01014092">
    <property type="protein sequence ID" value="CAD9576451.1"/>
    <property type="molecule type" value="Transcribed_RNA"/>
</dbReference>
<sequence length="117" mass="13559">MDYNSNRFLGFGSYDIYLNVVLPRSPGDFGHEFIEIKYNELLADEARTCTPSLERFKEAYFGTCEWDEISSFCEQSEAEGLKDGSYFANVTGIELRPFNVTAFQSFPRRKLPLHHRL</sequence>